<dbReference type="RefSeq" id="WP_028793297.1">
    <property type="nucleotide sequence ID" value="NZ_FNBW01000004.1"/>
</dbReference>
<accession>A0A8G2EVY8</accession>
<dbReference type="Pfam" id="PF07310">
    <property type="entry name" value="PAS_5"/>
    <property type="match status" value="1"/>
</dbReference>
<reference evidence="2 3" key="1">
    <citation type="submission" date="2016-10" db="EMBL/GenBank/DDBJ databases">
        <authorList>
            <person name="Varghese N."/>
            <person name="Submissions S."/>
        </authorList>
    </citation>
    <scope>NUCLEOTIDE SEQUENCE [LARGE SCALE GENOMIC DNA]</scope>
    <source>
        <strain evidence="2 3">DSM 18839</strain>
    </source>
</reference>
<dbReference type="InterPro" id="IPR009922">
    <property type="entry name" value="DUF1457"/>
</dbReference>
<name>A0A8G2EVY8_9PROT</name>
<keyword evidence="3" id="KW-1185">Reference proteome</keyword>
<feature type="region of interest" description="Disordered" evidence="1">
    <location>
        <begin position="1"/>
        <end position="40"/>
    </location>
</feature>
<protein>
    <submittedName>
        <fullName evidence="2">PAS domain-containing protein</fullName>
    </submittedName>
</protein>
<sequence>MTITQNNQRSEDDAVSEAETGQPVQTGTDTPRSGQEELDMDGIGDFPMLAACLAAWKAARQGDDLPASLDVAELPEAVLDYTMLLDYLPAQRDAAVRMVGTYIGEKAAFKAHGMTVRAFFEERDAEVVTDSLRRIAESRMPSLARRTFVPIAGAPMRYVRLILPLSANGQSVTGFFKTIEPSSLTSETDAPA</sequence>
<organism evidence="2 3">
    <name type="scientific">Thalassobaculum litoreum DSM 18839</name>
    <dbReference type="NCBI Taxonomy" id="1123362"/>
    <lineage>
        <taxon>Bacteria</taxon>
        <taxon>Pseudomonadati</taxon>
        <taxon>Pseudomonadota</taxon>
        <taxon>Alphaproteobacteria</taxon>
        <taxon>Rhodospirillales</taxon>
        <taxon>Thalassobaculaceae</taxon>
        <taxon>Thalassobaculum</taxon>
    </lineage>
</organism>
<evidence type="ECO:0000256" key="1">
    <source>
        <dbReference type="SAM" id="MobiDB-lite"/>
    </source>
</evidence>
<gene>
    <name evidence="2" type="ORF">SAMN05660686_01577</name>
</gene>
<evidence type="ECO:0000313" key="3">
    <source>
        <dbReference type="Proteomes" id="UP000198615"/>
    </source>
</evidence>
<dbReference type="AlphaFoldDB" id="A0A8G2EVY8"/>
<evidence type="ECO:0000313" key="2">
    <source>
        <dbReference type="EMBL" id="SDF53600.1"/>
    </source>
</evidence>
<feature type="compositionally biased region" description="Polar residues" evidence="1">
    <location>
        <begin position="22"/>
        <end position="33"/>
    </location>
</feature>
<proteinExistence type="predicted"/>
<comment type="caution">
    <text evidence="2">The sequence shown here is derived from an EMBL/GenBank/DDBJ whole genome shotgun (WGS) entry which is preliminary data.</text>
</comment>
<dbReference type="Proteomes" id="UP000198615">
    <property type="component" value="Unassembled WGS sequence"/>
</dbReference>
<dbReference type="EMBL" id="FNBW01000004">
    <property type="protein sequence ID" value="SDF53600.1"/>
    <property type="molecule type" value="Genomic_DNA"/>
</dbReference>